<dbReference type="Pfam" id="PF04138">
    <property type="entry name" value="GtrA_DPMS_TM"/>
    <property type="match status" value="1"/>
</dbReference>
<feature type="transmembrane region" description="Helical" evidence="6">
    <location>
        <begin position="42"/>
        <end position="62"/>
    </location>
</feature>
<feature type="transmembrane region" description="Helical" evidence="6">
    <location>
        <begin position="101"/>
        <end position="128"/>
    </location>
</feature>
<comment type="subcellular location">
    <subcellularLocation>
        <location evidence="1">Membrane</location>
        <topology evidence="1">Multi-pass membrane protein</topology>
    </subcellularLocation>
</comment>
<dbReference type="GO" id="GO:0000271">
    <property type="term" value="P:polysaccharide biosynthetic process"/>
    <property type="evidence" value="ECO:0007669"/>
    <property type="project" value="InterPro"/>
</dbReference>
<organism evidence="8 9">
    <name type="scientific">Phyllobacterium pellucidum</name>
    <dbReference type="NCBI Taxonomy" id="2740464"/>
    <lineage>
        <taxon>Bacteria</taxon>
        <taxon>Pseudomonadati</taxon>
        <taxon>Pseudomonadota</taxon>
        <taxon>Alphaproteobacteria</taxon>
        <taxon>Hyphomicrobiales</taxon>
        <taxon>Phyllobacteriaceae</taxon>
        <taxon>Phyllobacterium</taxon>
    </lineage>
</organism>
<name>A0A849VNL1_9HYPH</name>
<feature type="transmembrane region" description="Helical" evidence="6">
    <location>
        <begin position="74"/>
        <end position="95"/>
    </location>
</feature>
<proteinExistence type="inferred from homology"/>
<comment type="caution">
    <text evidence="8">The sequence shown here is derived from an EMBL/GenBank/DDBJ whole genome shotgun (WGS) entry which is preliminary data.</text>
</comment>
<dbReference type="EMBL" id="JABUMX010000001">
    <property type="protein sequence ID" value="NTS30624.1"/>
    <property type="molecule type" value="Genomic_DNA"/>
</dbReference>
<dbReference type="InterPro" id="IPR007267">
    <property type="entry name" value="GtrA_DPMS_TM"/>
</dbReference>
<comment type="similarity">
    <text evidence="2">Belongs to the GtrA family.</text>
</comment>
<evidence type="ECO:0000313" key="9">
    <source>
        <dbReference type="Proteomes" id="UP000550508"/>
    </source>
</evidence>
<protein>
    <submittedName>
        <fullName evidence="8">GtrA family protein</fullName>
    </submittedName>
</protein>
<feature type="domain" description="GtrA/DPMS transmembrane" evidence="7">
    <location>
        <begin position="13"/>
        <end position="127"/>
    </location>
</feature>
<dbReference type="GO" id="GO:0005886">
    <property type="term" value="C:plasma membrane"/>
    <property type="evidence" value="ECO:0007669"/>
    <property type="project" value="TreeGrafter"/>
</dbReference>
<accession>A0A849VNL1</accession>
<reference evidence="8 9" key="1">
    <citation type="submission" date="2020-05" db="EMBL/GenBank/DDBJ databases">
        <authorList>
            <person name="Kim M.K."/>
        </authorList>
    </citation>
    <scope>NUCLEOTIDE SEQUENCE [LARGE SCALE GENOMIC DNA]</scope>
    <source>
        <strain evidence="8 9">BT25</strain>
    </source>
</reference>
<evidence type="ECO:0000256" key="3">
    <source>
        <dbReference type="ARBA" id="ARBA00022692"/>
    </source>
</evidence>
<dbReference type="InterPro" id="IPR051401">
    <property type="entry name" value="GtrA_CellWall_Glycosyl"/>
</dbReference>
<keyword evidence="9" id="KW-1185">Reference proteome</keyword>
<gene>
    <name evidence="8" type="ORF">HQ945_05100</name>
</gene>
<feature type="transmembrane region" description="Helical" evidence="6">
    <location>
        <begin position="12"/>
        <end position="36"/>
    </location>
</feature>
<keyword evidence="4 6" id="KW-1133">Transmembrane helix</keyword>
<sequence length="134" mass="14920">MLTAANKVHRLIRFGLVGGANTVAYFILANALVYIIGVQRELSAYFAYALILPFSFFGHRRFTFRSRGNAMSEWVRFCVMQGVCLSIIAGVNAISKHYPASLSWVAFAAISFLIPVINFLMMQAWVFATRGKAS</sequence>
<dbReference type="AlphaFoldDB" id="A0A849VNL1"/>
<dbReference type="PANTHER" id="PTHR38459:SF1">
    <property type="entry name" value="PROPHAGE BACTOPRENOL-LINKED GLUCOSE TRANSLOCASE HOMOLOG"/>
    <property type="match status" value="1"/>
</dbReference>
<keyword evidence="5 6" id="KW-0472">Membrane</keyword>
<evidence type="ECO:0000256" key="6">
    <source>
        <dbReference type="SAM" id="Phobius"/>
    </source>
</evidence>
<dbReference type="Proteomes" id="UP000550508">
    <property type="component" value="Unassembled WGS sequence"/>
</dbReference>
<dbReference type="PANTHER" id="PTHR38459">
    <property type="entry name" value="PROPHAGE BACTOPRENOL-LINKED GLUCOSE TRANSLOCASE HOMOLOG"/>
    <property type="match status" value="1"/>
</dbReference>
<evidence type="ECO:0000256" key="2">
    <source>
        <dbReference type="ARBA" id="ARBA00009399"/>
    </source>
</evidence>
<evidence type="ECO:0000256" key="4">
    <source>
        <dbReference type="ARBA" id="ARBA00022989"/>
    </source>
</evidence>
<evidence type="ECO:0000259" key="7">
    <source>
        <dbReference type="Pfam" id="PF04138"/>
    </source>
</evidence>
<dbReference type="RefSeq" id="WP_091950503.1">
    <property type="nucleotide sequence ID" value="NZ_JABUMX010000001.1"/>
</dbReference>
<keyword evidence="3 6" id="KW-0812">Transmembrane</keyword>
<evidence type="ECO:0000256" key="5">
    <source>
        <dbReference type="ARBA" id="ARBA00023136"/>
    </source>
</evidence>
<evidence type="ECO:0000313" key="8">
    <source>
        <dbReference type="EMBL" id="NTS30624.1"/>
    </source>
</evidence>
<evidence type="ECO:0000256" key="1">
    <source>
        <dbReference type="ARBA" id="ARBA00004141"/>
    </source>
</evidence>